<feature type="compositionally biased region" description="Basic and acidic residues" evidence="1">
    <location>
        <begin position="395"/>
        <end position="408"/>
    </location>
</feature>
<feature type="chain" id="PRO_5034728469" description="ATP-dependent RNA helicase DHX34" evidence="2">
    <location>
        <begin position="26"/>
        <end position="408"/>
    </location>
</feature>
<evidence type="ECO:0008006" key="5">
    <source>
        <dbReference type="Google" id="ProtNLM"/>
    </source>
</evidence>
<reference evidence="3" key="2">
    <citation type="submission" date="2025-09" db="UniProtKB">
        <authorList>
            <consortium name="Ensembl"/>
        </authorList>
    </citation>
    <scope>IDENTIFICATION</scope>
</reference>
<protein>
    <recommendedName>
        <fullName evidence="5">ATP-dependent RNA helicase DHX34</fullName>
    </recommendedName>
</protein>
<feature type="region of interest" description="Disordered" evidence="1">
    <location>
        <begin position="248"/>
        <end position="273"/>
    </location>
</feature>
<feature type="signal peptide" evidence="2">
    <location>
        <begin position="1"/>
        <end position="25"/>
    </location>
</feature>
<evidence type="ECO:0000256" key="2">
    <source>
        <dbReference type="SAM" id="SignalP"/>
    </source>
</evidence>
<dbReference type="Proteomes" id="UP000694545">
    <property type="component" value="Unplaced"/>
</dbReference>
<dbReference type="Ensembl" id="ENSVKKT00000016874.1">
    <property type="protein sequence ID" value="ENSVKKP00000016474.1"/>
    <property type="gene ID" value="ENSVKKG00000011254.1"/>
</dbReference>
<evidence type="ECO:0000313" key="3">
    <source>
        <dbReference type="Ensembl" id="ENSVKKP00000016474.1"/>
    </source>
</evidence>
<feature type="region of interest" description="Disordered" evidence="1">
    <location>
        <begin position="387"/>
        <end position="408"/>
    </location>
</feature>
<organism evidence="3 4">
    <name type="scientific">Varanus komodoensis</name>
    <name type="common">Komodo dragon</name>
    <dbReference type="NCBI Taxonomy" id="61221"/>
    <lineage>
        <taxon>Eukaryota</taxon>
        <taxon>Metazoa</taxon>
        <taxon>Chordata</taxon>
        <taxon>Craniata</taxon>
        <taxon>Vertebrata</taxon>
        <taxon>Euteleostomi</taxon>
        <taxon>Lepidosauria</taxon>
        <taxon>Squamata</taxon>
        <taxon>Bifurcata</taxon>
        <taxon>Unidentata</taxon>
        <taxon>Episquamata</taxon>
        <taxon>Toxicofera</taxon>
        <taxon>Anguimorpha</taxon>
        <taxon>Paleoanguimorpha</taxon>
        <taxon>Varanoidea</taxon>
        <taxon>Varanidae</taxon>
        <taxon>Varanus</taxon>
    </lineage>
</organism>
<sequence length="408" mass="43898">MWRGTLARAPLLLSPCFWRGPAGQAEHSGGRPGWGPAVLRTGQERSRLGCLALAWQWGGQGRGALLSSPWLLWESSPASLGRGSCGWDSTPSVATAGQASPGTWLAVPALSGLQWEGGPRNHLCSAEAEQMTSSRHQILAFVSLLETNRPYLVNCLRLPALQVRGFLGLIRLPGSQEAWCPRLALLSRPPQALLLLAQSLDTNADCTCVVADSWLELQIPSVEAAVRAVSTALRLRGSWEKVLDQQLESRAGPGPGPGPGPETGAEKEPPSAQEVHRLTQELLQFLSTEVPHSLRRLTPLERESLYVGPQTVAAGAAGLPPLLRGVEMVPNEVKGGYSIGSFLTFNCLAGEGDLYRDCLRSFWTCPQCGLYMPFTPLERMAHEDACQSLGPQGEHSPEGESGARRPFP</sequence>
<proteinExistence type="predicted"/>
<keyword evidence="2" id="KW-0732">Signal</keyword>
<accession>A0A8D2L3Q1</accession>
<evidence type="ECO:0000313" key="4">
    <source>
        <dbReference type="Proteomes" id="UP000694545"/>
    </source>
</evidence>
<keyword evidence="4" id="KW-1185">Reference proteome</keyword>
<dbReference type="AlphaFoldDB" id="A0A8D2L3Q1"/>
<reference evidence="3" key="1">
    <citation type="submission" date="2025-08" db="UniProtKB">
        <authorList>
            <consortium name="Ensembl"/>
        </authorList>
    </citation>
    <scope>IDENTIFICATION</scope>
</reference>
<feature type="compositionally biased region" description="Basic and acidic residues" evidence="1">
    <location>
        <begin position="264"/>
        <end position="273"/>
    </location>
</feature>
<evidence type="ECO:0000256" key="1">
    <source>
        <dbReference type="SAM" id="MobiDB-lite"/>
    </source>
</evidence>
<name>A0A8D2L3Q1_VARKO</name>